<proteinExistence type="predicted"/>
<dbReference type="EMBL" id="CP022423">
    <property type="protein sequence ID" value="ASM77114.1"/>
    <property type="molecule type" value="Genomic_DNA"/>
</dbReference>
<evidence type="ECO:0000313" key="4">
    <source>
        <dbReference type="Proteomes" id="UP000199729"/>
    </source>
</evidence>
<dbReference type="InterPro" id="IPR026588">
    <property type="entry name" value="Choice_anch_A"/>
</dbReference>
<dbReference type="Pfam" id="PF20597">
    <property type="entry name" value="pAdhesive_15"/>
    <property type="match status" value="1"/>
</dbReference>
<gene>
    <name evidence="3" type="ORF">VITFI_CDS1336</name>
</gene>
<reference evidence="3 4" key="1">
    <citation type="submission" date="2017-07" db="EMBL/GenBank/DDBJ databases">
        <title>Complete Genome Sequence of the cosmetic ferment Vitreoscilla filiformis (ATCC15551).</title>
        <authorList>
            <person name="Contreras S."/>
            <person name="Sagory-Zalkind P."/>
            <person name="Blanquart H."/>
            <person name="Iltis A."/>
            <person name="Morand S.C."/>
        </authorList>
    </citation>
    <scope>NUCLEOTIDE SEQUENCE [LARGE SCALE GENOMIC DNA]</scope>
    <source>
        <strain evidence="3 4">ATCC 15551</strain>
    </source>
</reference>
<name>A0A221KDJ7_VITFI</name>
<sequence length="354" mass="36099">MSTNVRLIATALTSLAMATASAGTSLTAAEVINQFNLVTLGDATIDSHVDGRSYIGGNLTGNGAVFAMHPNDMPSSSFAGLTVDGSASGLSVTAGGATILGNLSNSNINSGASVITGNASNTNFNGSGGSYVYGTKSGVNTNSGTMNATAAATQVSTAQSTDFASVLESTSDGLQALSSTGSYWTVSGNRVTFTAVANANGLAVFDLTAVDDTLLRYGEFQFNLGNASTVVFNSDVTSATINANFLNGSAAAIGSKTIWNFYNASNLTFNTQFGGSVLATDATMTNYNNIEGGVFVDRITQRGEIHLQPFKGDLNMALASASVSSVPEPSAWALMAAGVLVLINVGMRRGSRRD</sequence>
<protein>
    <submittedName>
        <fullName evidence="3">PEP-CTERM domain protein</fullName>
    </submittedName>
</protein>
<dbReference type="NCBIfam" id="TIGR04215">
    <property type="entry name" value="choice_anch_A"/>
    <property type="match status" value="1"/>
</dbReference>
<keyword evidence="1" id="KW-0732">Signal</keyword>
<organism evidence="3 4">
    <name type="scientific">Vitreoscilla filiformis</name>
    <dbReference type="NCBI Taxonomy" id="63"/>
    <lineage>
        <taxon>Bacteria</taxon>
        <taxon>Pseudomonadati</taxon>
        <taxon>Pseudomonadota</taxon>
        <taxon>Betaproteobacteria</taxon>
        <taxon>Neisseriales</taxon>
        <taxon>Neisseriaceae</taxon>
        <taxon>Vitreoscilla</taxon>
    </lineage>
</organism>
<dbReference type="KEGG" id="vff:VITFI_CDS1336"/>
<dbReference type="Proteomes" id="UP000199729">
    <property type="component" value="Chromosome"/>
</dbReference>
<evidence type="ECO:0000259" key="2">
    <source>
        <dbReference type="Pfam" id="PF20597"/>
    </source>
</evidence>
<dbReference type="RefSeq" id="WP_198301652.1">
    <property type="nucleotide sequence ID" value="NZ_CP022423.1"/>
</dbReference>
<accession>A0A221KDJ7</accession>
<feature type="chain" id="PRO_5012397697" evidence="1">
    <location>
        <begin position="23"/>
        <end position="354"/>
    </location>
</feature>
<dbReference type="AlphaFoldDB" id="A0A221KDJ7"/>
<keyword evidence="4" id="KW-1185">Reference proteome</keyword>
<feature type="domain" description="Choice-of-anchor A" evidence="2">
    <location>
        <begin position="30"/>
        <end position="307"/>
    </location>
</feature>
<feature type="signal peptide" evidence="1">
    <location>
        <begin position="1"/>
        <end position="22"/>
    </location>
</feature>
<evidence type="ECO:0000313" key="3">
    <source>
        <dbReference type="EMBL" id="ASM77114.1"/>
    </source>
</evidence>
<evidence type="ECO:0000256" key="1">
    <source>
        <dbReference type="SAM" id="SignalP"/>
    </source>
</evidence>